<dbReference type="InterPro" id="IPR055199">
    <property type="entry name" value="Hda_lid"/>
</dbReference>
<sequence>MAEQLPLLFEHKFNLTFANFYPGKNREIIGHLKDCVSGSGEQQIYLWGNLGLGKSHLLQACCQLAQELKKTTFYYSFVADALPSTEILSGLEEYEVVCFDNIDAIAETSDWELAFFNFYNRHRDRGFKLILSSNCPPNWLTIRLPDLKTRLNWGLTLKLQELSDQESIEALAFKAKQMGFEINPTVGRFLLSHYARDLASLWRLLDRLDHATLAAKRKLTLPFLKQFLSQDESD</sequence>
<dbReference type="GO" id="GO:0032297">
    <property type="term" value="P:negative regulation of DNA-templated DNA replication initiation"/>
    <property type="evidence" value="ECO:0007669"/>
    <property type="project" value="InterPro"/>
</dbReference>
<dbReference type="RefSeq" id="WP_014147276.1">
    <property type="nucleotide sequence ID" value="NC_016112.1"/>
</dbReference>
<dbReference type="InterPro" id="IPR017788">
    <property type="entry name" value="Hda"/>
</dbReference>
<dbReference type="NCBIfam" id="TIGR03420">
    <property type="entry name" value="DnaA_homol_Hda"/>
    <property type="match status" value="1"/>
</dbReference>
<evidence type="ECO:0000313" key="4">
    <source>
        <dbReference type="Proteomes" id="UP000008315"/>
    </source>
</evidence>
<dbReference type="AlphaFoldDB" id="G4T246"/>
<protein>
    <submittedName>
        <fullName evidence="3">DnaA-homolog protein hda</fullName>
    </submittedName>
</protein>
<dbReference type="SUPFAM" id="SSF52540">
    <property type="entry name" value="P-loop containing nucleoside triphosphate hydrolases"/>
    <property type="match status" value="1"/>
</dbReference>
<dbReference type="Gene3D" id="3.40.50.300">
    <property type="entry name" value="P-loop containing nucleotide triphosphate hydrolases"/>
    <property type="match status" value="1"/>
</dbReference>
<dbReference type="InterPro" id="IPR027417">
    <property type="entry name" value="P-loop_NTPase"/>
</dbReference>
<dbReference type="STRING" id="1091494.MEALZ_0777"/>
<dbReference type="InterPro" id="IPR013317">
    <property type="entry name" value="DnaA_dom"/>
</dbReference>
<feature type="domain" description="Chromosomal replication initiator protein DnaA ATPAse" evidence="1">
    <location>
        <begin position="15"/>
        <end position="157"/>
    </location>
</feature>
<name>G4T246_META2</name>
<dbReference type="PATRIC" id="fig|271065.3.peg.793"/>
<dbReference type="PANTHER" id="PTHR30050">
    <property type="entry name" value="CHROMOSOMAL REPLICATION INITIATOR PROTEIN DNAA"/>
    <property type="match status" value="1"/>
</dbReference>
<dbReference type="Gene3D" id="1.10.8.60">
    <property type="match status" value="1"/>
</dbReference>
<evidence type="ECO:0000259" key="1">
    <source>
        <dbReference type="Pfam" id="PF00308"/>
    </source>
</evidence>
<feature type="domain" description="Hda lid" evidence="2">
    <location>
        <begin position="164"/>
        <end position="228"/>
    </location>
</feature>
<dbReference type="Proteomes" id="UP000008315">
    <property type="component" value="Chromosome"/>
</dbReference>
<organism evidence="3 4">
    <name type="scientific">Methylotuvimicrobium alcaliphilum (strain DSM 19304 / NCIMB 14124 / VKM B-2133 / 20Z)</name>
    <name type="common">Methylomicrobium alcaliphilum</name>
    <dbReference type="NCBI Taxonomy" id="1091494"/>
    <lineage>
        <taxon>Bacteria</taxon>
        <taxon>Pseudomonadati</taxon>
        <taxon>Pseudomonadota</taxon>
        <taxon>Gammaproteobacteria</taxon>
        <taxon>Methylococcales</taxon>
        <taxon>Methylococcaceae</taxon>
        <taxon>Methylotuvimicrobium</taxon>
    </lineage>
</organism>
<dbReference type="KEGG" id="mah:MEALZ_0777"/>
<dbReference type="GO" id="GO:0006270">
    <property type="term" value="P:DNA replication initiation"/>
    <property type="evidence" value="ECO:0007669"/>
    <property type="project" value="TreeGrafter"/>
</dbReference>
<dbReference type="EMBL" id="FO082060">
    <property type="protein sequence ID" value="CCE22472.1"/>
    <property type="molecule type" value="Genomic_DNA"/>
</dbReference>
<keyword evidence="4" id="KW-1185">Reference proteome</keyword>
<dbReference type="Pfam" id="PF00308">
    <property type="entry name" value="Bac_DnaA"/>
    <property type="match status" value="1"/>
</dbReference>
<gene>
    <name evidence="3" type="primary">hda</name>
    <name evidence="3" type="ordered locus">MEALZ_0777</name>
</gene>
<dbReference type="HOGENOM" id="CLU_072265_1_1_6"/>
<evidence type="ECO:0000313" key="3">
    <source>
        <dbReference type="EMBL" id="CCE22472.1"/>
    </source>
</evidence>
<dbReference type="PANTHER" id="PTHR30050:SF5">
    <property type="entry name" value="DNAA REGULATORY INACTIVATOR HDA"/>
    <property type="match status" value="1"/>
</dbReference>
<evidence type="ECO:0000259" key="2">
    <source>
        <dbReference type="Pfam" id="PF22688"/>
    </source>
</evidence>
<dbReference type="Pfam" id="PF22688">
    <property type="entry name" value="Hda_lid"/>
    <property type="match status" value="1"/>
</dbReference>
<reference evidence="4" key="1">
    <citation type="journal article" date="2012" name="J. Bacteriol.">
        <title>Genome sequence of the haloalkaliphilic methanotrophic bacterium Methylomicrobium alcaliphilum 20Z.</title>
        <authorList>
            <person name="Vuilleumier S."/>
            <person name="Khmelenina V.N."/>
            <person name="Bringel F."/>
            <person name="Reshetnikov A.S."/>
            <person name="Lajus A."/>
            <person name="Mangenot S."/>
            <person name="Rouy Z."/>
            <person name="Op den Camp H.J."/>
            <person name="Jetten M.S."/>
            <person name="Dispirito A.A."/>
            <person name="Dunfield P."/>
            <person name="Klotz M.G."/>
            <person name="Semrau J.D."/>
            <person name="Stein L.Y."/>
            <person name="Barbe V."/>
            <person name="Medigue C."/>
            <person name="Trotsenko Y.A."/>
            <person name="Kalyuzhnaya M.G."/>
        </authorList>
    </citation>
    <scope>NUCLEOTIDE SEQUENCE [LARGE SCALE GENOMIC DNA]</scope>
    <source>
        <strain evidence="4">DSM 19304 / NCIMB 14124 / VKM B-2133 / 20Z</strain>
    </source>
</reference>
<proteinExistence type="predicted"/>
<accession>G4T246</accession>